<sequence>MWTVINLGVNLDNELKPDAHVLHCPRTFHVGLSETLFSWEPAPSLSLLSQNGQLGSIYNMLSKSFREDVFDVPRTPEKAGFPACSSSVWE</sequence>
<accession>Q4SUX9</accession>
<name>Q4SUX9_TETNG</name>
<dbReference type="KEGG" id="tng:GSTEN00012256G001"/>
<reference evidence="1" key="1">
    <citation type="journal article" date="2004" name="Nature">
        <title>Genome duplication in the teleost fish Tetraodon nigroviridis reveals the early vertebrate proto-karyotype.</title>
        <authorList>
            <person name="Jaillon O."/>
            <person name="Aury J.-M."/>
            <person name="Brunet F."/>
            <person name="Petit J.-L."/>
            <person name="Stange-Thomann N."/>
            <person name="Mauceli E."/>
            <person name="Bouneau L."/>
            <person name="Fischer C."/>
            <person name="Ozouf-Costaz C."/>
            <person name="Bernot A."/>
            <person name="Nicaud S."/>
            <person name="Jaffe D."/>
            <person name="Fisher S."/>
            <person name="Lutfalla G."/>
            <person name="Dossat C."/>
            <person name="Segurens B."/>
            <person name="Dasilva C."/>
            <person name="Salanoubat M."/>
            <person name="Levy M."/>
            <person name="Boudet N."/>
            <person name="Castellano S."/>
            <person name="Anthouard V."/>
            <person name="Jubin C."/>
            <person name="Castelli V."/>
            <person name="Katinka M."/>
            <person name="Vacherie B."/>
            <person name="Biemont C."/>
            <person name="Skalli Z."/>
            <person name="Cattolico L."/>
            <person name="Poulain J."/>
            <person name="De Berardinis V."/>
            <person name="Cruaud C."/>
            <person name="Duprat S."/>
            <person name="Brottier P."/>
            <person name="Coutanceau J.-P."/>
            <person name="Gouzy J."/>
            <person name="Parra G."/>
            <person name="Lardier G."/>
            <person name="Chapple C."/>
            <person name="McKernan K.J."/>
            <person name="McEwan P."/>
            <person name="Bosak S."/>
            <person name="Kellis M."/>
            <person name="Volff J.-N."/>
            <person name="Guigo R."/>
            <person name="Zody M.C."/>
            <person name="Mesirov J."/>
            <person name="Lindblad-Toh K."/>
            <person name="Birren B."/>
            <person name="Nusbaum C."/>
            <person name="Kahn D."/>
            <person name="Robinson-Rechavi M."/>
            <person name="Laudet V."/>
            <person name="Schachter V."/>
            <person name="Quetier F."/>
            <person name="Saurin W."/>
            <person name="Scarpelli C."/>
            <person name="Wincker P."/>
            <person name="Lander E.S."/>
            <person name="Weissenbach J."/>
            <person name="Roest Crollius H."/>
        </authorList>
    </citation>
    <scope>NUCLEOTIDE SEQUENCE [LARGE SCALE GENOMIC DNA]</scope>
</reference>
<organism evidence="1">
    <name type="scientific">Tetraodon nigroviridis</name>
    <name type="common">Spotted green pufferfish</name>
    <name type="synonym">Chelonodon nigroviridis</name>
    <dbReference type="NCBI Taxonomy" id="99883"/>
    <lineage>
        <taxon>Eukaryota</taxon>
        <taxon>Metazoa</taxon>
        <taxon>Chordata</taxon>
        <taxon>Craniata</taxon>
        <taxon>Vertebrata</taxon>
        <taxon>Euteleostomi</taxon>
        <taxon>Actinopterygii</taxon>
        <taxon>Neopterygii</taxon>
        <taxon>Teleostei</taxon>
        <taxon>Neoteleostei</taxon>
        <taxon>Acanthomorphata</taxon>
        <taxon>Eupercaria</taxon>
        <taxon>Tetraodontiformes</taxon>
        <taxon>Tetradontoidea</taxon>
        <taxon>Tetraodontidae</taxon>
        <taxon>Tetraodon</taxon>
    </lineage>
</organism>
<comment type="caution">
    <text evidence="1">The sequence shown here is derived from an EMBL/GenBank/DDBJ whole genome shotgun (WGS) entry which is preliminary data.</text>
</comment>
<evidence type="ECO:0000313" key="1">
    <source>
        <dbReference type="EMBL" id="CAF95553.1"/>
    </source>
</evidence>
<dbReference type="AlphaFoldDB" id="Q4SUX9"/>
<gene>
    <name evidence="1" type="ORF">GSTENG00012256001</name>
</gene>
<dbReference type="EMBL" id="CAAE01013836">
    <property type="protein sequence ID" value="CAF95553.1"/>
    <property type="molecule type" value="Genomic_DNA"/>
</dbReference>
<protein>
    <submittedName>
        <fullName evidence="1">(spotted green pufferfish) hypothetical protein</fullName>
    </submittedName>
</protein>
<reference evidence="1" key="2">
    <citation type="submission" date="2004-02" db="EMBL/GenBank/DDBJ databases">
        <authorList>
            <consortium name="Genoscope"/>
            <consortium name="Whitehead Institute Centre for Genome Research"/>
        </authorList>
    </citation>
    <scope>NUCLEOTIDE SEQUENCE</scope>
</reference>
<proteinExistence type="predicted"/>